<keyword evidence="1" id="KW-0812">Transmembrane</keyword>
<feature type="transmembrane region" description="Helical" evidence="1">
    <location>
        <begin position="41"/>
        <end position="64"/>
    </location>
</feature>
<dbReference type="STRING" id="2017.SAMN05444320_106312"/>
<dbReference type="Pfam" id="PF02517">
    <property type="entry name" value="Rce1-like"/>
    <property type="match status" value="1"/>
</dbReference>
<dbReference type="EMBL" id="FQVN01000006">
    <property type="protein sequence ID" value="SHG08551.1"/>
    <property type="molecule type" value="Genomic_DNA"/>
</dbReference>
<feature type="transmembrane region" description="Helical" evidence="1">
    <location>
        <begin position="221"/>
        <end position="237"/>
    </location>
</feature>
<dbReference type="GO" id="GO:0080120">
    <property type="term" value="P:CAAX-box protein maturation"/>
    <property type="evidence" value="ECO:0007669"/>
    <property type="project" value="UniProtKB-ARBA"/>
</dbReference>
<dbReference type="RefSeq" id="WP_083959866.1">
    <property type="nucleotide sequence ID" value="NZ_FQVN01000006.1"/>
</dbReference>
<feature type="transmembrane region" description="Helical" evidence="1">
    <location>
        <begin position="249"/>
        <end position="266"/>
    </location>
</feature>
<sequence>MHAPQTPEPPRRPALRSRLLRTLVPGVESLPGSGDPPRHRWGFGAFLLVQAVFLITSVFVVIPFRPAGDEQRLPPTGIVVALVVPTVLAAVAAIVITVVRGNGPWRDLRLRWSWAEVRVGLAIGVLGLVPTLVAARLWSWWVGEDNANSAVGSLLSDIRLSPTLAVVVFLHVWLVAPICEEIIYRGLLWGAMERLRWSRWSVFVLSTAVFAVGHLEPSRTPLLLVIAIPIGLARLVTGGLPAAIIAHQVNNFLAAVGVLLTVSGMMPV</sequence>
<feature type="transmembrane region" description="Helical" evidence="1">
    <location>
        <begin position="158"/>
        <end position="176"/>
    </location>
</feature>
<evidence type="ECO:0000313" key="4">
    <source>
        <dbReference type="Proteomes" id="UP000184501"/>
    </source>
</evidence>
<gene>
    <name evidence="3" type="ORF">SAMN05444320_106312</name>
</gene>
<feature type="domain" description="CAAX prenyl protease 2/Lysostaphin resistance protein A-like" evidence="2">
    <location>
        <begin position="164"/>
        <end position="253"/>
    </location>
</feature>
<dbReference type="OrthoDB" id="8453431at2"/>
<dbReference type="AlphaFoldDB" id="A0A1M5GXV9"/>
<reference evidence="3 4" key="1">
    <citation type="submission" date="2016-11" db="EMBL/GenBank/DDBJ databases">
        <authorList>
            <person name="Jaros S."/>
            <person name="Januszkiewicz K."/>
            <person name="Wedrychowicz H."/>
        </authorList>
    </citation>
    <scope>NUCLEOTIDE SEQUENCE [LARGE SCALE GENOMIC DNA]</scope>
    <source>
        <strain evidence="3 4">DSM 44523</strain>
    </source>
</reference>
<name>A0A1M5GXV9_STRHI</name>
<evidence type="ECO:0000256" key="1">
    <source>
        <dbReference type="SAM" id="Phobius"/>
    </source>
</evidence>
<evidence type="ECO:0000259" key="2">
    <source>
        <dbReference type="Pfam" id="PF02517"/>
    </source>
</evidence>
<keyword evidence="1" id="KW-0472">Membrane</keyword>
<feature type="transmembrane region" description="Helical" evidence="1">
    <location>
        <begin position="197"/>
        <end position="215"/>
    </location>
</feature>
<keyword evidence="4" id="KW-1185">Reference proteome</keyword>
<feature type="transmembrane region" description="Helical" evidence="1">
    <location>
        <begin position="76"/>
        <end position="99"/>
    </location>
</feature>
<accession>A0A1M5GXV9</accession>
<dbReference type="Proteomes" id="UP000184501">
    <property type="component" value="Unassembled WGS sequence"/>
</dbReference>
<dbReference type="InterPro" id="IPR003675">
    <property type="entry name" value="Rce1/LyrA-like_dom"/>
</dbReference>
<organism evidence="3 4">
    <name type="scientific">Streptoalloteichus hindustanus</name>
    <dbReference type="NCBI Taxonomy" id="2017"/>
    <lineage>
        <taxon>Bacteria</taxon>
        <taxon>Bacillati</taxon>
        <taxon>Actinomycetota</taxon>
        <taxon>Actinomycetes</taxon>
        <taxon>Pseudonocardiales</taxon>
        <taxon>Pseudonocardiaceae</taxon>
        <taxon>Streptoalloteichus</taxon>
    </lineage>
</organism>
<dbReference type="GO" id="GO:0004175">
    <property type="term" value="F:endopeptidase activity"/>
    <property type="evidence" value="ECO:0007669"/>
    <property type="project" value="UniProtKB-ARBA"/>
</dbReference>
<keyword evidence="1" id="KW-1133">Transmembrane helix</keyword>
<feature type="transmembrane region" description="Helical" evidence="1">
    <location>
        <begin position="119"/>
        <end position="138"/>
    </location>
</feature>
<evidence type="ECO:0000313" key="3">
    <source>
        <dbReference type="EMBL" id="SHG08551.1"/>
    </source>
</evidence>
<protein>
    <recommendedName>
        <fullName evidence="2">CAAX prenyl protease 2/Lysostaphin resistance protein A-like domain-containing protein</fullName>
    </recommendedName>
</protein>
<proteinExistence type="predicted"/>